<reference evidence="1 2" key="1">
    <citation type="submission" date="2024-10" db="EMBL/GenBank/DDBJ databases">
        <title>The Natural Products Discovery Center: Release of the First 8490 Sequenced Strains for Exploring Actinobacteria Biosynthetic Diversity.</title>
        <authorList>
            <person name="Kalkreuter E."/>
            <person name="Kautsar S.A."/>
            <person name="Yang D."/>
            <person name="Bader C.D."/>
            <person name="Teijaro C.N."/>
            <person name="Fluegel L."/>
            <person name="Davis C.M."/>
            <person name="Simpson J.R."/>
            <person name="Lauterbach L."/>
            <person name="Steele A.D."/>
            <person name="Gui C."/>
            <person name="Meng S."/>
            <person name="Li G."/>
            <person name="Viehrig K."/>
            <person name="Ye F."/>
            <person name="Su P."/>
            <person name="Kiefer A.F."/>
            <person name="Nichols A."/>
            <person name="Cepeda A.J."/>
            <person name="Yan W."/>
            <person name="Fan B."/>
            <person name="Jiang Y."/>
            <person name="Adhikari A."/>
            <person name="Zheng C.-J."/>
            <person name="Schuster L."/>
            <person name="Cowan T.M."/>
            <person name="Smanski M.J."/>
            <person name="Chevrette M.G."/>
            <person name="De Carvalho L.P.S."/>
            <person name="Shen B."/>
        </authorList>
    </citation>
    <scope>NUCLEOTIDE SEQUENCE [LARGE SCALE GENOMIC DNA]</scope>
    <source>
        <strain evidence="1 2">NPDC002173</strain>
    </source>
</reference>
<evidence type="ECO:0000313" key="2">
    <source>
        <dbReference type="Proteomes" id="UP001602013"/>
    </source>
</evidence>
<comment type="caution">
    <text evidence="1">The sequence shown here is derived from an EMBL/GenBank/DDBJ whole genome shotgun (WGS) entry which is preliminary data.</text>
</comment>
<keyword evidence="2" id="KW-1185">Reference proteome</keyword>
<dbReference type="Proteomes" id="UP001602013">
    <property type="component" value="Unassembled WGS sequence"/>
</dbReference>
<evidence type="ECO:0000313" key="1">
    <source>
        <dbReference type="EMBL" id="MFF3671884.1"/>
    </source>
</evidence>
<gene>
    <name evidence="1" type="ORF">ACFYXI_40510</name>
</gene>
<organism evidence="1 2">
    <name type="scientific">Microtetraspora malaysiensis</name>
    <dbReference type="NCBI Taxonomy" id="161358"/>
    <lineage>
        <taxon>Bacteria</taxon>
        <taxon>Bacillati</taxon>
        <taxon>Actinomycetota</taxon>
        <taxon>Actinomycetes</taxon>
        <taxon>Streptosporangiales</taxon>
        <taxon>Streptosporangiaceae</taxon>
        <taxon>Microtetraspora</taxon>
    </lineage>
</organism>
<name>A0ABW6T3M9_9ACTN</name>
<proteinExistence type="predicted"/>
<accession>A0ABW6T3M9</accession>
<sequence length="332" mass="37586">MSPAYKTPEQRDRWHKRTCARCGRHGWFAARWPDGHVCRTCHDKALRVRGQCPACGDERVLPGLRPDDGALICPDCAGFMMSYRCSRCGREGKLHGGRLCTRCTLADRLDDLLDDGTGRIRPALLPLAESLLNADNPVSILNGLYTRKGKIGAPDDLLRRLGRGEIELTHEAFHTLQHWRAAAHLRELLMACGVLPTVDKQVCLFESWLVGHLAIIAEPEHAQIVRRFATWSVLPKLRAGADRRPLTPGSQKYATGQVKHATAFLIWLSDQDLTLTTCRQTDIDRWHVEHNEHNRDTVRPFLLWCQSTKLTRRFRLPPRRPGGQPRSPRTSA</sequence>
<dbReference type="EMBL" id="JBIASD010000057">
    <property type="protein sequence ID" value="MFF3671884.1"/>
    <property type="molecule type" value="Genomic_DNA"/>
</dbReference>
<dbReference type="RefSeq" id="WP_387418035.1">
    <property type="nucleotide sequence ID" value="NZ_JBIASD010000057.1"/>
</dbReference>
<protein>
    <submittedName>
        <fullName evidence="1">Uncharacterized protein</fullName>
    </submittedName>
</protein>